<evidence type="ECO:0000313" key="3">
    <source>
        <dbReference type="Proteomes" id="UP001175271"/>
    </source>
</evidence>
<dbReference type="EMBL" id="JAUCMV010000003">
    <property type="protein sequence ID" value="KAK0412187.1"/>
    <property type="molecule type" value="Genomic_DNA"/>
</dbReference>
<evidence type="ECO:0000313" key="2">
    <source>
        <dbReference type="EMBL" id="KAK0412187.1"/>
    </source>
</evidence>
<keyword evidence="1" id="KW-0812">Transmembrane</keyword>
<dbReference type="AlphaFoldDB" id="A0AA39LWH4"/>
<feature type="transmembrane region" description="Helical" evidence="1">
    <location>
        <begin position="89"/>
        <end position="114"/>
    </location>
</feature>
<name>A0AA39LWH4_9BILA</name>
<feature type="transmembrane region" description="Helical" evidence="1">
    <location>
        <begin position="126"/>
        <end position="146"/>
    </location>
</feature>
<protein>
    <submittedName>
        <fullName evidence="2">Uncharacterized protein</fullName>
    </submittedName>
</protein>
<sequence length="315" mass="36175">MSTALLDNALSSLFPIPHVITNILIIYLSVRHVRPCLVRIYALHLSFPSLFFAIYSMVASVVQFAGDTTHMRLSTEGRLSAFVDDLTDFFIYFCSYDYRVIAVVLIIITYVSFAEPLWIKHFTARKVNACFFAAHFFTAVCSYISAMSPNQAEIVFVGSPSAKRVGVDWTDYWEAAFEWSTFVAFLVFYVICIRAVYAFKKNQLVMTQVTNRDDQAQLEKQLRAILLYVTPPNLFLLLSTFCTDLFTTFIPPETPVYNQICEAKTHFFNTFLEARLFIASFTLLLTFADYRKAFLAVFCKKGWSIVRGQYTSSWF</sequence>
<reference evidence="2" key="1">
    <citation type="submission" date="2023-06" db="EMBL/GenBank/DDBJ databases">
        <title>Genomic analysis of the entomopathogenic nematode Steinernema hermaphroditum.</title>
        <authorList>
            <person name="Schwarz E.M."/>
            <person name="Heppert J.K."/>
            <person name="Baniya A."/>
            <person name="Schwartz H.T."/>
            <person name="Tan C.-H."/>
            <person name="Antoshechkin I."/>
            <person name="Sternberg P.W."/>
            <person name="Goodrich-Blair H."/>
            <person name="Dillman A.R."/>
        </authorList>
    </citation>
    <scope>NUCLEOTIDE SEQUENCE</scope>
    <source>
        <strain evidence="2">PS9179</strain>
        <tissue evidence="2">Whole animal</tissue>
    </source>
</reference>
<evidence type="ECO:0000256" key="1">
    <source>
        <dbReference type="SAM" id="Phobius"/>
    </source>
</evidence>
<gene>
    <name evidence="2" type="ORF">QR680_006078</name>
</gene>
<dbReference type="Proteomes" id="UP001175271">
    <property type="component" value="Unassembled WGS sequence"/>
</dbReference>
<keyword evidence="1" id="KW-0472">Membrane</keyword>
<accession>A0AA39LWH4</accession>
<organism evidence="2 3">
    <name type="scientific">Steinernema hermaphroditum</name>
    <dbReference type="NCBI Taxonomy" id="289476"/>
    <lineage>
        <taxon>Eukaryota</taxon>
        <taxon>Metazoa</taxon>
        <taxon>Ecdysozoa</taxon>
        <taxon>Nematoda</taxon>
        <taxon>Chromadorea</taxon>
        <taxon>Rhabditida</taxon>
        <taxon>Tylenchina</taxon>
        <taxon>Panagrolaimomorpha</taxon>
        <taxon>Strongyloidoidea</taxon>
        <taxon>Steinernematidae</taxon>
        <taxon>Steinernema</taxon>
    </lineage>
</organism>
<feature type="transmembrane region" description="Helical" evidence="1">
    <location>
        <begin position="179"/>
        <end position="199"/>
    </location>
</feature>
<comment type="caution">
    <text evidence="2">The sequence shown here is derived from an EMBL/GenBank/DDBJ whole genome shotgun (WGS) entry which is preliminary data.</text>
</comment>
<keyword evidence="3" id="KW-1185">Reference proteome</keyword>
<feature type="transmembrane region" description="Helical" evidence="1">
    <location>
        <begin position="42"/>
        <end position="65"/>
    </location>
</feature>
<feature type="transmembrane region" description="Helical" evidence="1">
    <location>
        <begin position="12"/>
        <end position="30"/>
    </location>
</feature>
<proteinExistence type="predicted"/>
<keyword evidence="1" id="KW-1133">Transmembrane helix</keyword>
<feature type="transmembrane region" description="Helical" evidence="1">
    <location>
        <begin position="225"/>
        <end position="247"/>
    </location>
</feature>
<feature type="transmembrane region" description="Helical" evidence="1">
    <location>
        <begin position="267"/>
        <end position="288"/>
    </location>
</feature>